<dbReference type="GeneID" id="98666080"/>
<sequence length="474" mass="51069">MPKTLLKNIEILHTIWCALALVMLVPCAVLADSIAPEVQVSDDGSSLSANGRRFDLGAASIDLVGRWGDRVLVAANSGGTGCPVSHYWLDLTSSTPAITDAFGACLESVDVTAQPDGTLVARSVTAPFVWETKYWGGSEISTERKYTFETEAALKAPPLDFAESSIGHLFGDQYWGPKILSILGEDEYNQARGYFSGPGQTFFQDKNWWFATGCGRGVCNKVRIAVAANPETDDVIFAFTNPYGDGPLPPAGTITTPLPLTFARFLGDIADYQSLKSAFNALSANERRELQMLMKERGQYSSSIDGLFGRGTATGIFNLAIVTAHEYGVVPDMQSREGARELVRRLLKPAAIVAPTQQQLQKAPAETPEPEVSEADAQEPPAMSSATSLYPFQGEWACREDGAKDVLANINLTDTEVEIDFLGTTVAYEKVTPLGKNGTAFSIALKDGQLGAVYELDDSSFLLNFSGVLLSCTR</sequence>
<dbReference type="EMBL" id="FORY01000020">
    <property type="protein sequence ID" value="SFK01572.1"/>
    <property type="molecule type" value="Genomic_DNA"/>
</dbReference>
<evidence type="ECO:0008006" key="4">
    <source>
        <dbReference type="Google" id="ProtNLM"/>
    </source>
</evidence>
<organism evidence="2 3">
    <name type="scientific">Celeribacter halophilus</name>
    <dbReference type="NCBI Taxonomy" id="576117"/>
    <lineage>
        <taxon>Bacteria</taxon>
        <taxon>Pseudomonadati</taxon>
        <taxon>Pseudomonadota</taxon>
        <taxon>Alphaproteobacteria</taxon>
        <taxon>Rhodobacterales</taxon>
        <taxon>Roseobacteraceae</taxon>
        <taxon>Celeribacter</taxon>
    </lineage>
</organism>
<protein>
    <recommendedName>
        <fullName evidence="4">Peptidoglycan binding domain-containing protein</fullName>
    </recommendedName>
</protein>
<dbReference type="RefSeq" id="WP_139222522.1">
    <property type="nucleotide sequence ID" value="NZ_FORY01000020.1"/>
</dbReference>
<evidence type="ECO:0000313" key="3">
    <source>
        <dbReference type="Proteomes" id="UP000183299"/>
    </source>
</evidence>
<accession>A0A1I3W2B3</accession>
<keyword evidence="3" id="KW-1185">Reference proteome</keyword>
<reference evidence="2 3" key="1">
    <citation type="submission" date="2016-10" db="EMBL/GenBank/DDBJ databases">
        <authorList>
            <person name="de Groot N.N."/>
        </authorList>
    </citation>
    <scope>NUCLEOTIDE SEQUENCE [LARGE SCALE GENOMIC DNA]</scope>
    <source>
        <strain evidence="2 3">CGMCC 1.8891</strain>
    </source>
</reference>
<evidence type="ECO:0000256" key="1">
    <source>
        <dbReference type="SAM" id="MobiDB-lite"/>
    </source>
</evidence>
<evidence type="ECO:0000313" key="2">
    <source>
        <dbReference type="EMBL" id="SFK01572.1"/>
    </source>
</evidence>
<feature type="compositionally biased region" description="Acidic residues" evidence="1">
    <location>
        <begin position="368"/>
        <end position="377"/>
    </location>
</feature>
<feature type="region of interest" description="Disordered" evidence="1">
    <location>
        <begin position="357"/>
        <end position="384"/>
    </location>
</feature>
<proteinExistence type="predicted"/>
<gene>
    <name evidence="2" type="ORF">SAMN04488138_1201</name>
</gene>
<dbReference type="AlphaFoldDB" id="A0A1I3W2B3"/>
<dbReference type="OrthoDB" id="8453064at2"/>
<dbReference type="Proteomes" id="UP000183299">
    <property type="component" value="Unassembled WGS sequence"/>
</dbReference>
<name>A0A1I3W2B3_9RHOB</name>